<keyword evidence="2" id="KW-1185">Reference proteome</keyword>
<gene>
    <name evidence="1" type="ORF">XENOCAPTIV_023015</name>
</gene>
<comment type="caution">
    <text evidence="1">The sequence shown here is derived from an EMBL/GenBank/DDBJ whole genome shotgun (WGS) entry which is preliminary data.</text>
</comment>
<reference evidence="1 2" key="1">
    <citation type="submission" date="2021-06" db="EMBL/GenBank/DDBJ databases">
        <authorList>
            <person name="Palmer J.M."/>
        </authorList>
    </citation>
    <scope>NUCLEOTIDE SEQUENCE [LARGE SCALE GENOMIC DNA]</scope>
    <source>
        <strain evidence="1 2">XC_2019</strain>
        <tissue evidence="1">Muscle</tissue>
    </source>
</reference>
<sequence>MRVGLCGSLSCCQARWLLSLQEEEERLKEKGEGGSSEPSLTGLEWPVPRAATSGDHLQLAQTASSLPSSFPHAYFLTPKWGELEALLAGLCLARLCACISATFSMVWVEEVQEKQWRWQRNNITKYHFFMAAAASEN</sequence>
<organism evidence="1 2">
    <name type="scientific">Xenoophorus captivus</name>
    <dbReference type="NCBI Taxonomy" id="1517983"/>
    <lineage>
        <taxon>Eukaryota</taxon>
        <taxon>Metazoa</taxon>
        <taxon>Chordata</taxon>
        <taxon>Craniata</taxon>
        <taxon>Vertebrata</taxon>
        <taxon>Euteleostomi</taxon>
        <taxon>Actinopterygii</taxon>
        <taxon>Neopterygii</taxon>
        <taxon>Teleostei</taxon>
        <taxon>Neoteleostei</taxon>
        <taxon>Acanthomorphata</taxon>
        <taxon>Ovalentaria</taxon>
        <taxon>Atherinomorphae</taxon>
        <taxon>Cyprinodontiformes</taxon>
        <taxon>Goodeidae</taxon>
        <taxon>Xenoophorus</taxon>
    </lineage>
</organism>
<name>A0ABV0RU06_9TELE</name>
<evidence type="ECO:0000313" key="1">
    <source>
        <dbReference type="EMBL" id="MEQ2211161.1"/>
    </source>
</evidence>
<accession>A0ABV0RU06</accession>
<proteinExistence type="predicted"/>
<dbReference type="EMBL" id="JAHRIN010058822">
    <property type="protein sequence ID" value="MEQ2211161.1"/>
    <property type="molecule type" value="Genomic_DNA"/>
</dbReference>
<protein>
    <submittedName>
        <fullName evidence="1">Uncharacterized protein</fullName>
    </submittedName>
</protein>
<evidence type="ECO:0000313" key="2">
    <source>
        <dbReference type="Proteomes" id="UP001434883"/>
    </source>
</evidence>
<dbReference type="Proteomes" id="UP001434883">
    <property type="component" value="Unassembled WGS sequence"/>
</dbReference>